<evidence type="ECO:0000256" key="2">
    <source>
        <dbReference type="ARBA" id="ARBA00022723"/>
    </source>
</evidence>
<organism evidence="8 9">
    <name type="scientific">Desulfosporosinus acidiphilus (strain DSM 22704 / JCM 16185 / SJ4)</name>
    <dbReference type="NCBI Taxonomy" id="646529"/>
    <lineage>
        <taxon>Bacteria</taxon>
        <taxon>Bacillati</taxon>
        <taxon>Bacillota</taxon>
        <taxon>Clostridia</taxon>
        <taxon>Eubacteriales</taxon>
        <taxon>Desulfitobacteriaceae</taxon>
        <taxon>Desulfosporosinus</taxon>
    </lineage>
</organism>
<keyword evidence="6" id="KW-0472">Membrane</keyword>
<keyword evidence="1" id="KW-0004">4Fe-4S</keyword>
<dbReference type="OrthoDB" id="9794954at2"/>
<dbReference type="EMBL" id="CP003639">
    <property type="protein sequence ID" value="AFM41847.1"/>
    <property type="molecule type" value="Genomic_DNA"/>
</dbReference>
<dbReference type="InterPro" id="IPR051460">
    <property type="entry name" value="HdrC_iron-sulfur_subunit"/>
</dbReference>
<proteinExistence type="predicted"/>
<dbReference type="RefSeq" id="WP_014827840.1">
    <property type="nucleotide sequence ID" value="NC_018068.1"/>
</dbReference>
<dbReference type="InterPro" id="IPR009051">
    <property type="entry name" value="Helical_ferredxn"/>
</dbReference>
<dbReference type="PROSITE" id="PS00198">
    <property type="entry name" value="4FE4S_FER_1"/>
    <property type="match status" value="2"/>
</dbReference>
<evidence type="ECO:0000313" key="9">
    <source>
        <dbReference type="Proteomes" id="UP000002892"/>
    </source>
</evidence>
<protein>
    <submittedName>
        <fullName evidence="8">Fe-S oxidoreductase</fullName>
    </submittedName>
</protein>
<dbReference type="InterPro" id="IPR017896">
    <property type="entry name" value="4Fe4S_Fe-S-bd"/>
</dbReference>
<keyword evidence="6" id="KW-0812">Transmembrane</keyword>
<dbReference type="KEGG" id="dai:Desaci_2936"/>
<dbReference type="InterPro" id="IPR004017">
    <property type="entry name" value="Cys_rich_dom"/>
</dbReference>
<feature type="transmembrane region" description="Helical" evidence="6">
    <location>
        <begin position="114"/>
        <end position="132"/>
    </location>
</feature>
<evidence type="ECO:0000256" key="5">
    <source>
        <dbReference type="ARBA" id="ARBA00023014"/>
    </source>
</evidence>
<dbReference type="GO" id="GO:0051539">
    <property type="term" value="F:4 iron, 4 sulfur cluster binding"/>
    <property type="evidence" value="ECO:0007669"/>
    <property type="project" value="UniProtKB-KW"/>
</dbReference>
<name>I4D7S3_DESAJ</name>
<evidence type="ECO:0000313" key="8">
    <source>
        <dbReference type="EMBL" id="AFM41847.1"/>
    </source>
</evidence>
<dbReference type="PANTHER" id="PTHR43255">
    <property type="entry name" value="IRON-SULFUR-BINDING OXIDOREDUCTASE FADF-RELATED-RELATED"/>
    <property type="match status" value="1"/>
</dbReference>
<keyword evidence="9" id="KW-1185">Reference proteome</keyword>
<dbReference type="SUPFAM" id="SSF103501">
    <property type="entry name" value="Respiratory nitrate reductase 1 gamma chain"/>
    <property type="match status" value="1"/>
</dbReference>
<dbReference type="InterPro" id="IPR017900">
    <property type="entry name" value="4Fe4S_Fe_S_CS"/>
</dbReference>
<dbReference type="SUPFAM" id="SSF46548">
    <property type="entry name" value="alpha-helical ferredoxin"/>
    <property type="match status" value="1"/>
</dbReference>
<evidence type="ECO:0000256" key="3">
    <source>
        <dbReference type="ARBA" id="ARBA00023002"/>
    </source>
</evidence>
<dbReference type="Pfam" id="PF02754">
    <property type="entry name" value="CCG"/>
    <property type="match status" value="2"/>
</dbReference>
<dbReference type="GO" id="GO:0046872">
    <property type="term" value="F:metal ion binding"/>
    <property type="evidence" value="ECO:0007669"/>
    <property type="project" value="UniProtKB-KW"/>
</dbReference>
<keyword evidence="2" id="KW-0479">Metal-binding</keyword>
<evidence type="ECO:0000259" key="7">
    <source>
        <dbReference type="PROSITE" id="PS51379"/>
    </source>
</evidence>
<dbReference type="AlphaFoldDB" id="I4D7S3"/>
<feature type="transmembrane region" description="Helical" evidence="6">
    <location>
        <begin position="173"/>
        <end position="191"/>
    </location>
</feature>
<evidence type="ECO:0000256" key="1">
    <source>
        <dbReference type="ARBA" id="ARBA00022485"/>
    </source>
</evidence>
<dbReference type="eggNOG" id="COG0247">
    <property type="taxonomic scope" value="Bacteria"/>
</dbReference>
<feature type="domain" description="4Fe-4S ferredoxin-type" evidence="7">
    <location>
        <begin position="268"/>
        <end position="297"/>
    </location>
</feature>
<reference evidence="8 9" key="1">
    <citation type="journal article" date="2012" name="J. Bacteriol.">
        <title>Complete genome sequences of Desulfosporosinus orientis DSM765T, Desulfosporosinus youngiae DSM17734T, Desulfosporosinus meridiei DSM13257T, and Desulfosporosinus acidiphilus DSM22704T.</title>
        <authorList>
            <person name="Pester M."/>
            <person name="Brambilla E."/>
            <person name="Alazard D."/>
            <person name="Rattei T."/>
            <person name="Weinmaier T."/>
            <person name="Han J."/>
            <person name="Lucas S."/>
            <person name="Lapidus A."/>
            <person name="Cheng J.F."/>
            <person name="Goodwin L."/>
            <person name="Pitluck S."/>
            <person name="Peters L."/>
            <person name="Ovchinnikova G."/>
            <person name="Teshima H."/>
            <person name="Detter J.C."/>
            <person name="Han C.S."/>
            <person name="Tapia R."/>
            <person name="Land M.L."/>
            <person name="Hauser L."/>
            <person name="Kyrpides N.C."/>
            <person name="Ivanova N.N."/>
            <person name="Pagani I."/>
            <person name="Huntmann M."/>
            <person name="Wei C.L."/>
            <person name="Davenport K.W."/>
            <person name="Daligault H."/>
            <person name="Chain P.S."/>
            <person name="Chen A."/>
            <person name="Mavromatis K."/>
            <person name="Markowitz V."/>
            <person name="Szeto E."/>
            <person name="Mikhailova N."/>
            <person name="Pati A."/>
            <person name="Wagner M."/>
            <person name="Woyke T."/>
            <person name="Ollivier B."/>
            <person name="Klenk H.P."/>
            <person name="Spring S."/>
            <person name="Loy A."/>
        </authorList>
    </citation>
    <scope>NUCLEOTIDE SEQUENCE [LARGE SCALE GENOMIC DNA]</scope>
    <source>
        <strain evidence="9">DSM 22704 / JCM 16185 / SJ4</strain>
    </source>
</reference>
<keyword evidence="3" id="KW-0560">Oxidoreductase</keyword>
<dbReference type="GO" id="GO:0016491">
    <property type="term" value="F:oxidoreductase activity"/>
    <property type="evidence" value="ECO:0007669"/>
    <property type="project" value="UniProtKB-KW"/>
</dbReference>
<feature type="transmembrane region" description="Helical" evidence="6">
    <location>
        <begin position="203"/>
        <end position="220"/>
    </location>
</feature>
<dbReference type="Gene3D" id="1.20.950.20">
    <property type="entry name" value="Transmembrane di-heme cytochromes, Chain C"/>
    <property type="match status" value="1"/>
</dbReference>
<gene>
    <name evidence="8" type="ordered locus">Desaci_2936</name>
</gene>
<feature type="transmembrane region" description="Helical" evidence="6">
    <location>
        <begin position="69"/>
        <end position="94"/>
    </location>
</feature>
<keyword evidence="5" id="KW-0411">Iron-sulfur</keyword>
<dbReference type="InterPro" id="IPR036197">
    <property type="entry name" value="NarG-like_sf"/>
</dbReference>
<sequence>MRLSWLIVFLIMAVVAIGLFSSALKKKIGILALGAKVEDERFENPQKRFMNFVSLVLGQKKIINEPYGIIHFFIFWGFIFICLGELPLIFEGIFPAYSFPFLGTNPYFYMIKDILTLFVTIGLIISSIRRWVFKPAQLYRSKEAAIIVLLVIGVIVTEWISSGAKVALEPTKSAYALAMMYHTFANLFMGLSPDTLVGIQTSFWWIHMVVVFSFLVYIPNSKHMHLLAVHPNTYLSSLKPLGAQIEKIDLEDEELTELGVNRIESFTWKQLLDSFACGECGRCMSNCPANISGKPLNPKHLLSHQLKDHLLEKGAVMKAKGLTSTGDENAEVLAEIAENDPQAAEILQKSLIGDIVTEEEIWACTTCMSCQVQCPVANEHVNKIINMRQSLVMMDSNFPQELQTSFRNVENNANPWGVGYTERANWAADLDIPLISETENVEYLFWVGCAGSFDSRAQKVTVAIAKILKAAGVNFAILGTEEKCCGDFVRRSGNEYLFQTAAAENVEILNNYNVKKIITACPHCLNTLKNEYPEFGGNYEVIHHTQFLNQLIKDGKLVLNNTGSVEPQKIVYHDSCYLGRYQQEFDAPRSLFQMIPGVEIVEMDRHHNKSFCCGAGGGRMWLEEENHQRVNNLRVEQALEKNAEVIGANCPFCITMLEDGVKEKVDTDKQTVRVVDPAELIAKMVS</sequence>
<accession>I4D7S3</accession>
<dbReference type="GO" id="GO:0005886">
    <property type="term" value="C:plasma membrane"/>
    <property type="evidence" value="ECO:0007669"/>
    <property type="project" value="TreeGrafter"/>
</dbReference>
<evidence type="ECO:0000256" key="6">
    <source>
        <dbReference type="SAM" id="Phobius"/>
    </source>
</evidence>
<dbReference type="HOGENOM" id="CLU_005304_1_0_9"/>
<feature type="transmembrane region" description="Helical" evidence="6">
    <location>
        <begin position="144"/>
        <end position="161"/>
    </location>
</feature>
<dbReference type="Gene3D" id="1.10.1060.10">
    <property type="entry name" value="Alpha-helical ferredoxin"/>
    <property type="match status" value="1"/>
</dbReference>
<keyword evidence="4" id="KW-0408">Iron</keyword>
<dbReference type="STRING" id="646529.Desaci_2936"/>
<dbReference type="Pfam" id="PF13183">
    <property type="entry name" value="Fer4_8"/>
    <property type="match status" value="1"/>
</dbReference>
<keyword evidence="6" id="KW-1133">Transmembrane helix</keyword>
<dbReference type="PROSITE" id="PS51379">
    <property type="entry name" value="4FE4S_FER_2"/>
    <property type="match status" value="1"/>
</dbReference>
<dbReference type="PANTHER" id="PTHR43255:SF1">
    <property type="entry name" value="IRON-SULFUR-BINDING OXIDOREDUCTASE FADF-RELATED"/>
    <property type="match status" value="1"/>
</dbReference>
<evidence type="ECO:0000256" key="4">
    <source>
        <dbReference type="ARBA" id="ARBA00023004"/>
    </source>
</evidence>
<feature type="transmembrane region" description="Helical" evidence="6">
    <location>
        <begin position="6"/>
        <end position="24"/>
    </location>
</feature>
<dbReference type="Proteomes" id="UP000002892">
    <property type="component" value="Chromosome"/>
</dbReference>